<evidence type="ECO:0008006" key="3">
    <source>
        <dbReference type="Google" id="ProtNLM"/>
    </source>
</evidence>
<dbReference type="InterPro" id="IPR043519">
    <property type="entry name" value="NT_sf"/>
</dbReference>
<accession>A0ABU2J6A6</accession>
<dbReference type="Gene3D" id="3.30.460.10">
    <property type="entry name" value="Beta Polymerase, domain 2"/>
    <property type="match status" value="1"/>
</dbReference>
<protein>
    <recommendedName>
        <fullName evidence="3">Nucleotidyltransferase domain-containing protein</fullName>
    </recommendedName>
</protein>
<dbReference type="SUPFAM" id="SSF81301">
    <property type="entry name" value="Nucleotidyltransferase"/>
    <property type="match status" value="1"/>
</dbReference>
<gene>
    <name evidence="1" type="ORF">RM423_02380</name>
</gene>
<dbReference type="Proteomes" id="UP001183176">
    <property type="component" value="Unassembled WGS sequence"/>
</dbReference>
<organism evidence="1 2">
    <name type="scientific">Jatrophihabitans lederbergiae</name>
    <dbReference type="NCBI Taxonomy" id="3075547"/>
    <lineage>
        <taxon>Bacteria</taxon>
        <taxon>Bacillati</taxon>
        <taxon>Actinomycetota</taxon>
        <taxon>Actinomycetes</taxon>
        <taxon>Jatrophihabitantales</taxon>
        <taxon>Jatrophihabitantaceae</taxon>
        <taxon>Jatrophihabitans</taxon>
    </lineage>
</organism>
<keyword evidence="2" id="KW-1185">Reference proteome</keyword>
<proteinExistence type="predicted"/>
<comment type="caution">
    <text evidence="1">The sequence shown here is derived from an EMBL/GenBank/DDBJ whole genome shotgun (WGS) entry which is preliminary data.</text>
</comment>
<evidence type="ECO:0000313" key="1">
    <source>
        <dbReference type="EMBL" id="MDT0260233.1"/>
    </source>
</evidence>
<reference evidence="2" key="1">
    <citation type="submission" date="2023-07" db="EMBL/GenBank/DDBJ databases">
        <title>30 novel species of actinomycetes from the DSMZ collection.</title>
        <authorList>
            <person name="Nouioui I."/>
        </authorList>
    </citation>
    <scope>NUCLEOTIDE SEQUENCE [LARGE SCALE GENOMIC DNA]</scope>
    <source>
        <strain evidence="2">DSM 44399</strain>
    </source>
</reference>
<evidence type="ECO:0000313" key="2">
    <source>
        <dbReference type="Proteomes" id="UP001183176"/>
    </source>
</evidence>
<name>A0ABU2J6A6_9ACTN</name>
<dbReference type="EMBL" id="JAVREH010000002">
    <property type="protein sequence ID" value="MDT0260233.1"/>
    <property type="molecule type" value="Genomic_DNA"/>
</dbReference>
<dbReference type="RefSeq" id="WP_311421387.1">
    <property type="nucleotide sequence ID" value="NZ_JAVREH010000002.1"/>
</dbReference>
<sequence>MVTAGRAQEVEAVLGRLARWAGLRGDIRALALVGSWAYGRPRCDSDVDVVLLTEFPSSYIDSEDWLAGVGGVRLVRTAKWGVITERRFALQSGLEVELGVGVPTWARTNPVDEGTRHVVSDGMRVLYDPDGMLEALAAYCGGPPVR</sequence>